<protein>
    <recommendedName>
        <fullName evidence="1">SCP domain-containing protein</fullName>
    </recommendedName>
</protein>
<proteinExistence type="predicted"/>
<accession>A0AAV3RZ73</accession>
<evidence type="ECO:0000313" key="2">
    <source>
        <dbReference type="EMBL" id="GAA0186413.1"/>
    </source>
</evidence>
<gene>
    <name evidence="2" type="ORF">LIER_33701</name>
</gene>
<dbReference type="InterPro" id="IPR014044">
    <property type="entry name" value="CAP_dom"/>
</dbReference>
<dbReference type="Pfam" id="PF00188">
    <property type="entry name" value="CAP"/>
    <property type="match status" value="1"/>
</dbReference>
<keyword evidence="3" id="KW-1185">Reference proteome</keyword>
<feature type="domain" description="SCP" evidence="1">
    <location>
        <begin position="11"/>
        <end position="73"/>
    </location>
</feature>
<comment type="caution">
    <text evidence="2">The sequence shown here is derived from an EMBL/GenBank/DDBJ whole genome shotgun (WGS) entry which is preliminary data.</text>
</comment>
<dbReference type="Proteomes" id="UP001454036">
    <property type="component" value="Unassembled WGS sequence"/>
</dbReference>
<dbReference type="AlphaFoldDB" id="A0AAV3RZ73"/>
<dbReference type="Gene3D" id="3.40.33.10">
    <property type="entry name" value="CAP"/>
    <property type="match status" value="1"/>
</dbReference>
<organism evidence="2 3">
    <name type="scientific">Lithospermum erythrorhizon</name>
    <name type="common">Purple gromwell</name>
    <name type="synonym">Lithospermum officinale var. erythrorhizon</name>
    <dbReference type="NCBI Taxonomy" id="34254"/>
    <lineage>
        <taxon>Eukaryota</taxon>
        <taxon>Viridiplantae</taxon>
        <taxon>Streptophyta</taxon>
        <taxon>Embryophyta</taxon>
        <taxon>Tracheophyta</taxon>
        <taxon>Spermatophyta</taxon>
        <taxon>Magnoliopsida</taxon>
        <taxon>eudicotyledons</taxon>
        <taxon>Gunneridae</taxon>
        <taxon>Pentapetalae</taxon>
        <taxon>asterids</taxon>
        <taxon>lamiids</taxon>
        <taxon>Boraginales</taxon>
        <taxon>Boraginaceae</taxon>
        <taxon>Boraginoideae</taxon>
        <taxon>Lithospermeae</taxon>
        <taxon>Lithospermum</taxon>
    </lineage>
</organism>
<reference evidence="2 3" key="1">
    <citation type="submission" date="2024-01" db="EMBL/GenBank/DDBJ databases">
        <title>The complete chloroplast genome sequence of Lithospermum erythrorhizon: insights into the phylogenetic relationship among Boraginaceae species and the maternal lineages of purple gromwells.</title>
        <authorList>
            <person name="Okada T."/>
            <person name="Watanabe K."/>
        </authorList>
    </citation>
    <scope>NUCLEOTIDE SEQUENCE [LARGE SCALE GENOMIC DNA]</scope>
</reference>
<dbReference type="InterPro" id="IPR035940">
    <property type="entry name" value="CAP_sf"/>
</dbReference>
<evidence type="ECO:0000259" key="1">
    <source>
        <dbReference type="Pfam" id="PF00188"/>
    </source>
</evidence>
<sequence length="98" mass="10733">MDPAMIACGLDFTIVDVVKLFAHEIKFYDKKTKQCKGGEFGHYTNIIAHDSTQIGCARITCKIGKGVLIFCDYYGPGWPCPIVQPGNPKAYAPEGVGY</sequence>
<name>A0AAV3RZ73_LITER</name>
<dbReference type="SUPFAM" id="SSF55797">
    <property type="entry name" value="PR-1-like"/>
    <property type="match status" value="1"/>
</dbReference>
<evidence type="ECO:0000313" key="3">
    <source>
        <dbReference type="Proteomes" id="UP001454036"/>
    </source>
</evidence>
<dbReference type="EMBL" id="BAABME010013678">
    <property type="protein sequence ID" value="GAA0186413.1"/>
    <property type="molecule type" value="Genomic_DNA"/>
</dbReference>